<keyword evidence="3" id="KW-0677">Repeat</keyword>
<keyword evidence="7" id="KW-1185">Reference proteome</keyword>
<dbReference type="PANTHER" id="PTHR43300:SF4">
    <property type="entry name" value="ACYL-[ACYL-CARRIER-PROTEIN]--UDP-N-ACETYLGLUCOSAMINE O-ACYLTRANSFERASE"/>
    <property type="match status" value="1"/>
</dbReference>
<evidence type="ECO:0000256" key="1">
    <source>
        <dbReference type="ARBA" id="ARBA00007274"/>
    </source>
</evidence>
<dbReference type="AlphaFoldDB" id="A0A553ULN8"/>
<evidence type="ECO:0000313" key="7">
    <source>
        <dbReference type="Proteomes" id="UP000319322"/>
    </source>
</evidence>
<dbReference type="Proteomes" id="UP000319322">
    <property type="component" value="Unassembled WGS sequence"/>
</dbReference>
<dbReference type="CDD" id="cd03358">
    <property type="entry name" value="LbH_WxcM_N_like"/>
    <property type="match status" value="1"/>
</dbReference>
<dbReference type="PANTHER" id="PTHR43300">
    <property type="entry name" value="ACETYLTRANSFERASE"/>
    <property type="match status" value="1"/>
</dbReference>
<dbReference type="PROSITE" id="PS00101">
    <property type="entry name" value="HEXAPEP_TRANSFERASES"/>
    <property type="match status" value="2"/>
</dbReference>
<evidence type="ECO:0000313" key="6">
    <source>
        <dbReference type="EMBL" id="TSA81119.1"/>
    </source>
</evidence>
<organism evidence="6 7">
    <name type="scientific">Helicobacter mehlei</name>
    <dbReference type="NCBI Taxonomy" id="2316080"/>
    <lineage>
        <taxon>Bacteria</taxon>
        <taxon>Pseudomonadati</taxon>
        <taxon>Campylobacterota</taxon>
        <taxon>Epsilonproteobacteria</taxon>
        <taxon>Campylobacterales</taxon>
        <taxon>Helicobacteraceae</taxon>
        <taxon>Helicobacter</taxon>
    </lineage>
</organism>
<dbReference type="Gene3D" id="2.160.10.10">
    <property type="entry name" value="Hexapeptide repeat proteins"/>
    <property type="match status" value="1"/>
</dbReference>
<reference evidence="6 7" key="3">
    <citation type="submission" date="2019-07" db="EMBL/GenBank/DDBJ databases">
        <authorList>
            <person name="Papic B."/>
        </authorList>
    </citation>
    <scope>NUCLEOTIDE SEQUENCE [LARGE SCALE GENOMIC DNA]</scope>
    <source>
        <strain evidence="6 7">L8b</strain>
    </source>
</reference>
<dbReference type="InterPro" id="IPR056729">
    <property type="entry name" value="GMPPB_C"/>
</dbReference>
<dbReference type="EMBL" id="VKGC01000022">
    <property type="protein sequence ID" value="TSA81119.1"/>
    <property type="molecule type" value="Genomic_DNA"/>
</dbReference>
<comment type="similarity">
    <text evidence="1">Belongs to the transferase hexapeptide repeat family.</text>
</comment>
<comment type="caution">
    <text evidence="6">The sequence shown here is derived from an EMBL/GenBank/DDBJ whole genome shotgun (WGS) entry which is preliminary data.</text>
</comment>
<dbReference type="InterPro" id="IPR001451">
    <property type="entry name" value="Hexapep"/>
</dbReference>
<feature type="domain" description="Mannose-1-phosphate guanyltransferase C-terminal" evidence="5">
    <location>
        <begin position="16"/>
        <end position="102"/>
    </location>
</feature>
<dbReference type="InterPro" id="IPR018357">
    <property type="entry name" value="Hexapep_transf_CS"/>
</dbReference>
<proteinExistence type="inferred from homology"/>
<dbReference type="Pfam" id="PF00132">
    <property type="entry name" value="Hexapep"/>
    <property type="match status" value="1"/>
</dbReference>
<dbReference type="InterPro" id="IPR011004">
    <property type="entry name" value="Trimer_LpxA-like_sf"/>
</dbReference>
<evidence type="ECO:0000256" key="4">
    <source>
        <dbReference type="ARBA" id="ARBA00023315"/>
    </source>
</evidence>
<evidence type="ECO:0000259" key="5">
    <source>
        <dbReference type="Pfam" id="PF25087"/>
    </source>
</evidence>
<dbReference type="GO" id="GO:0016746">
    <property type="term" value="F:acyltransferase activity"/>
    <property type="evidence" value="ECO:0007669"/>
    <property type="project" value="UniProtKB-KW"/>
</dbReference>
<keyword evidence="4" id="KW-0012">Acyltransferase</keyword>
<keyword evidence="2 6" id="KW-0808">Transferase</keyword>
<dbReference type="SUPFAM" id="SSF51161">
    <property type="entry name" value="Trimeric LpxA-like enzymes"/>
    <property type="match status" value="1"/>
</dbReference>
<name>A0A553ULN8_9HELI</name>
<evidence type="ECO:0000256" key="2">
    <source>
        <dbReference type="ARBA" id="ARBA00022679"/>
    </source>
</evidence>
<dbReference type="InterPro" id="IPR050179">
    <property type="entry name" value="Trans_hexapeptide_repeat"/>
</dbReference>
<protein>
    <submittedName>
        <fullName evidence="6">N-acetyltransferase</fullName>
    </submittedName>
</protein>
<evidence type="ECO:0000256" key="3">
    <source>
        <dbReference type="ARBA" id="ARBA00022737"/>
    </source>
</evidence>
<reference evidence="7" key="1">
    <citation type="submission" date="2019-07" db="EMBL/GenBank/DDBJ databases">
        <title>Helicobacter labacensis sp. nov., Helicobacter mehlei sp. nov. and Helicobacter vulpis sp. nov., isolated from gastric mucosa of red fox (Vulpis vulpis).</title>
        <authorList>
            <person name="Papic B."/>
        </authorList>
    </citation>
    <scope>NUCLEOTIDE SEQUENCE [LARGE SCALE GENOMIC DNA]</scope>
    <source>
        <strain evidence="7">L8b</strain>
    </source>
</reference>
<dbReference type="Pfam" id="PF25087">
    <property type="entry name" value="GMPPB_C"/>
    <property type="match status" value="1"/>
</dbReference>
<accession>A0A553ULN8</accession>
<gene>
    <name evidence="6" type="ORF">FNE76_06840</name>
</gene>
<reference evidence="6 7" key="2">
    <citation type="submission" date="2019-07" db="EMBL/GenBank/DDBJ databases">
        <title>Helicobacter labacensis sp. nov., Helicobacter mehlei sp. nov. and Helicobacter vulpis sp. nov., isolated from gastric mucosa of red fox (Vulpis vulpis).</title>
        <authorList>
            <person name="Kusar D."/>
            <person name="Gruntar I."/>
            <person name="Pate M."/>
            <person name="Zajc U."/>
            <person name="Ocepek M."/>
        </authorList>
    </citation>
    <scope>NUCLEOTIDE SEQUENCE [LARGE SCALE GENOMIC DNA]</scope>
    <source>
        <strain evidence="6 7">L8b</strain>
    </source>
</reference>
<sequence>MRIATPYATRLYVVNEIHPSAFIHPSSYLDDSICIQEGVRIWHFCHLLEYTHIGAHVSIGQNCVVGPRVSIGAGSKIQNNVSLHEGVECQDQVFIGPSVVFTNVLRPRSFIKTPSSAFVPTLLKTGCSIGANATIICGVSIGAYAFVAAGSVVTKSVPDFGMVKGNPARFVRFVDKALKPLNFVNNRAQDSFDGSVYILEDQVVRLLES</sequence>